<proteinExistence type="predicted"/>
<dbReference type="AlphaFoldDB" id="A0AAV0RMQ3"/>
<evidence type="ECO:0000313" key="3">
    <source>
        <dbReference type="Proteomes" id="UP001154282"/>
    </source>
</evidence>
<evidence type="ECO:0000313" key="2">
    <source>
        <dbReference type="EMBL" id="CAI0558541.1"/>
    </source>
</evidence>
<feature type="region of interest" description="Disordered" evidence="1">
    <location>
        <begin position="24"/>
        <end position="56"/>
    </location>
</feature>
<reference evidence="2" key="1">
    <citation type="submission" date="2022-08" db="EMBL/GenBank/DDBJ databases">
        <authorList>
            <person name="Gutierrez-Valencia J."/>
        </authorList>
    </citation>
    <scope>NUCLEOTIDE SEQUENCE</scope>
</reference>
<keyword evidence="3" id="KW-1185">Reference proteome</keyword>
<protein>
    <submittedName>
        <fullName evidence="2">Uncharacterized protein</fullName>
    </submittedName>
</protein>
<accession>A0AAV0RMQ3</accession>
<dbReference type="EMBL" id="CAMGYJ010000011">
    <property type="protein sequence ID" value="CAI0558541.1"/>
    <property type="molecule type" value="Genomic_DNA"/>
</dbReference>
<evidence type="ECO:0000256" key="1">
    <source>
        <dbReference type="SAM" id="MobiDB-lite"/>
    </source>
</evidence>
<gene>
    <name evidence="2" type="ORF">LITE_LOCUS48814</name>
</gene>
<name>A0AAV0RMQ3_9ROSI</name>
<feature type="compositionally biased region" description="Basic residues" evidence="1">
    <location>
        <begin position="40"/>
        <end position="50"/>
    </location>
</feature>
<organism evidence="2 3">
    <name type="scientific">Linum tenue</name>
    <dbReference type="NCBI Taxonomy" id="586396"/>
    <lineage>
        <taxon>Eukaryota</taxon>
        <taxon>Viridiplantae</taxon>
        <taxon>Streptophyta</taxon>
        <taxon>Embryophyta</taxon>
        <taxon>Tracheophyta</taxon>
        <taxon>Spermatophyta</taxon>
        <taxon>Magnoliopsida</taxon>
        <taxon>eudicotyledons</taxon>
        <taxon>Gunneridae</taxon>
        <taxon>Pentapetalae</taxon>
        <taxon>rosids</taxon>
        <taxon>fabids</taxon>
        <taxon>Malpighiales</taxon>
        <taxon>Linaceae</taxon>
        <taxon>Linum</taxon>
    </lineage>
</organism>
<comment type="caution">
    <text evidence="2">The sequence shown here is derived from an EMBL/GenBank/DDBJ whole genome shotgun (WGS) entry which is preliminary data.</text>
</comment>
<sequence>MGGVLFGSAEEVIDVGTSVQAADARREPFLPEENASVAGSRKRSKPHRNHQLQEETIASGISSKILKEALIQQREI</sequence>
<dbReference type="Proteomes" id="UP001154282">
    <property type="component" value="Unassembled WGS sequence"/>
</dbReference>